<dbReference type="InterPro" id="IPR011989">
    <property type="entry name" value="ARM-like"/>
</dbReference>
<dbReference type="GO" id="GO:0035556">
    <property type="term" value="P:intracellular signal transduction"/>
    <property type="evidence" value="ECO:0007669"/>
    <property type="project" value="TreeGrafter"/>
</dbReference>
<dbReference type="Pfam" id="PF08569">
    <property type="entry name" value="Mo25"/>
    <property type="match status" value="1"/>
</dbReference>
<proteinExistence type="inferred from homology"/>
<gene>
    <name evidence="2" type="ORF">TVY486_0601930</name>
</gene>
<dbReference type="VEuPathDB" id="TriTrypDB:TvY486_0601930"/>
<evidence type="ECO:0000313" key="2">
    <source>
        <dbReference type="EMBL" id="CCC48402.1"/>
    </source>
</evidence>
<protein>
    <submittedName>
        <fullName evidence="2">Uncharacterized protein</fullName>
    </submittedName>
</protein>
<dbReference type="EMBL" id="HE573022">
    <property type="protein sequence ID" value="CCC48402.1"/>
    <property type="molecule type" value="Genomic_DNA"/>
</dbReference>
<name>G0TWR4_TRYVY</name>
<sequence length="393" mass="44144">MSGGGGMTDDAWTSGSFLRLLRECRDPLKVNAELLLVLHKLSAPTKDFVSLTPAILKQLLHIVVERTEDTWLEVRKKIAFLFSDLLAKDNGDVLADALLYGRLHTTTSSETRASHIDFGDVDDGECDINVAVRSMEKILVRLAEAHSTVERCVPSADVFRCFMSLPPLLEIILSPVELLSKKGLERPPLENEGASAQVQQKKQHRFEETCIGILCRGTMAHRTTLCTQTWRSLTVAIETNKSLSASLLIHFFDDFVSVFLNALRGNNFVAKLHALELLAAILEDPSYLRARAKFAESPALLCALILLTNTPSQHIRFLTFDSLKVFIAKGNKPAPIRYILYINREMLARYVKDFITEEAFINQLLSVEKQKLLHSLISLQPLTHEEELLLRLL</sequence>
<dbReference type="PANTHER" id="PTHR10182:SF3">
    <property type="entry name" value="PROTEIN MO25"/>
    <property type="match status" value="1"/>
</dbReference>
<dbReference type="SUPFAM" id="SSF48371">
    <property type="entry name" value="ARM repeat"/>
    <property type="match status" value="1"/>
</dbReference>
<dbReference type="InterPro" id="IPR013878">
    <property type="entry name" value="Mo25"/>
</dbReference>
<dbReference type="Gene3D" id="1.25.10.10">
    <property type="entry name" value="Leucine-rich Repeat Variant"/>
    <property type="match status" value="1"/>
</dbReference>
<organism evidence="2">
    <name type="scientific">Trypanosoma vivax (strain Y486)</name>
    <dbReference type="NCBI Taxonomy" id="1055687"/>
    <lineage>
        <taxon>Eukaryota</taxon>
        <taxon>Discoba</taxon>
        <taxon>Euglenozoa</taxon>
        <taxon>Kinetoplastea</taxon>
        <taxon>Metakinetoplastina</taxon>
        <taxon>Trypanosomatida</taxon>
        <taxon>Trypanosomatidae</taxon>
        <taxon>Trypanosoma</taxon>
        <taxon>Duttonella</taxon>
    </lineage>
</organism>
<comment type="similarity">
    <text evidence="1">Belongs to the Mo25 family.</text>
</comment>
<dbReference type="AlphaFoldDB" id="G0TWR4"/>
<dbReference type="InterPro" id="IPR016024">
    <property type="entry name" value="ARM-type_fold"/>
</dbReference>
<evidence type="ECO:0000256" key="1">
    <source>
        <dbReference type="ARBA" id="ARBA00011012"/>
    </source>
</evidence>
<accession>G0TWR4</accession>
<dbReference type="OMA" id="EEAFINQ"/>
<reference evidence="2" key="1">
    <citation type="journal article" date="2012" name="Proc. Natl. Acad. Sci. U.S.A.">
        <title>Antigenic diversity is generated by distinct evolutionary mechanisms in African trypanosome species.</title>
        <authorList>
            <person name="Jackson A.P."/>
            <person name="Berry A."/>
            <person name="Aslett M."/>
            <person name="Allison H.C."/>
            <person name="Burton P."/>
            <person name="Vavrova-Anderson J."/>
            <person name="Brown R."/>
            <person name="Browne H."/>
            <person name="Corton N."/>
            <person name="Hauser H."/>
            <person name="Gamble J."/>
            <person name="Gilderthorp R."/>
            <person name="Marcello L."/>
            <person name="McQuillan J."/>
            <person name="Otto T.D."/>
            <person name="Quail M.A."/>
            <person name="Sanders M.J."/>
            <person name="van Tonder A."/>
            <person name="Ginger M.L."/>
            <person name="Field M.C."/>
            <person name="Barry J.D."/>
            <person name="Hertz-Fowler C."/>
            <person name="Berriman M."/>
        </authorList>
    </citation>
    <scope>NUCLEOTIDE SEQUENCE</scope>
    <source>
        <strain evidence="2">Y486</strain>
    </source>
</reference>
<dbReference type="PANTHER" id="PTHR10182">
    <property type="entry name" value="CALCIUM-BINDING PROTEIN 39-RELATED"/>
    <property type="match status" value="1"/>
</dbReference>
<dbReference type="GO" id="GO:0043539">
    <property type="term" value="F:protein serine/threonine kinase activator activity"/>
    <property type="evidence" value="ECO:0007669"/>
    <property type="project" value="TreeGrafter"/>
</dbReference>